<keyword evidence="2" id="KW-1185">Reference proteome</keyword>
<protein>
    <submittedName>
        <fullName evidence="1">Uncharacterized protein</fullName>
    </submittedName>
</protein>
<gene>
    <name evidence="1" type="ORF">PACLA_8A033067</name>
</gene>
<sequence length="215" mass="24678">MNRSEDSHDEDPTLSTFDRVEIDATVRDIFDGIFDAPMERFKRPLKLIKENECGLVWGEENERHDKVMRHAKTFLQAVTASFPSKHAEAAKHIEGSTCDLFLQYVHEKLDESLLGQDPFEDSCKKIKELITSKIWGIKGTLEAPLDEQPKQKSDLEVMILKTNLLDPIHIHHALLCCQVAYDCENPEYSKNSLEKLDKEHLLSELSVSYENKNVP</sequence>
<proteinExistence type="predicted"/>
<comment type="caution">
    <text evidence="1">The sequence shown here is derived from an EMBL/GenBank/DDBJ whole genome shotgun (WGS) entry which is preliminary data.</text>
</comment>
<feature type="non-terminal residue" evidence="1">
    <location>
        <position position="215"/>
    </location>
</feature>
<evidence type="ECO:0000313" key="2">
    <source>
        <dbReference type="Proteomes" id="UP001152795"/>
    </source>
</evidence>
<dbReference type="Proteomes" id="UP001152795">
    <property type="component" value="Unassembled WGS sequence"/>
</dbReference>
<accession>A0A6S7KCA3</accession>
<organism evidence="1 2">
    <name type="scientific">Paramuricea clavata</name>
    <name type="common">Red gorgonian</name>
    <name type="synonym">Violescent sea-whip</name>
    <dbReference type="NCBI Taxonomy" id="317549"/>
    <lineage>
        <taxon>Eukaryota</taxon>
        <taxon>Metazoa</taxon>
        <taxon>Cnidaria</taxon>
        <taxon>Anthozoa</taxon>
        <taxon>Octocorallia</taxon>
        <taxon>Malacalcyonacea</taxon>
        <taxon>Plexauridae</taxon>
        <taxon>Paramuricea</taxon>
    </lineage>
</organism>
<dbReference type="AlphaFoldDB" id="A0A6S7KCA3"/>
<dbReference type="OrthoDB" id="764441at2759"/>
<evidence type="ECO:0000313" key="1">
    <source>
        <dbReference type="EMBL" id="CAB4042407.1"/>
    </source>
</evidence>
<dbReference type="EMBL" id="CACRXK020030064">
    <property type="protein sequence ID" value="CAB4042407.1"/>
    <property type="molecule type" value="Genomic_DNA"/>
</dbReference>
<reference evidence="1" key="1">
    <citation type="submission" date="2020-04" db="EMBL/GenBank/DDBJ databases">
        <authorList>
            <person name="Alioto T."/>
            <person name="Alioto T."/>
            <person name="Gomez Garrido J."/>
        </authorList>
    </citation>
    <scope>NUCLEOTIDE SEQUENCE</scope>
    <source>
        <strain evidence="1">A484AB</strain>
    </source>
</reference>
<name>A0A6S7KCA3_PARCT</name>